<evidence type="ECO:0000256" key="2">
    <source>
        <dbReference type="ARBA" id="ARBA00004736"/>
    </source>
</evidence>
<dbReference type="InterPro" id="IPR031337">
    <property type="entry name" value="KDPG/KHG_AS_1"/>
</dbReference>
<dbReference type="PROSITE" id="PS00159">
    <property type="entry name" value="ALDOLASE_KDPG_KHG_1"/>
    <property type="match status" value="1"/>
</dbReference>
<dbReference type="EMBL" id="ASWO01000001">
    <property type="protein sequence ID" value="EOT87228.1"/>
    <property type="molecule type" value="Genomic_DNA"/>
</dbReference>
<dbReference type="CDD" id="cd00452">
    <property type="entry name" value="KDPG_aldolase"/>
    <property type="match status" value="1"/>
</dbReference>
<evidence type="ECO:0000256" key="5">
    <source>
        <dbReference type="ARBA" id="ARBA00013063"/>
    </source>
</evidence>
<dbReference type="EC" id="4.1.2.14" evidence="5"/>
<dbReference type="SUPFAM" id="SSF51569">
    <property type="entry name" value="Aldolase"/>
    <property type="match status" value="1"/>
</dbReference>
<evidence type="ECO:0000313" key="10">
    <source>
        <dbReference type="Proteomes" id="UP000015961"/>
    </source>
</evidence>
<dbReference type="OrthoDB" id="9802667at2"/>
<dbReference type="InterPro" id="IPR000887">
    <property type="entry name" value="Aldlse_KDPG_KHG"/>
</dbReference>
<keyword evidence="7" id="KW-0704">Schiff base</keyword>
<accession>S0LCV9</accession>
<dbReference type="InterPro" id="IPR013785">
    <property type="entry name" value="Aldolase_TIM"/>
</dbReference>
<evidence type="ECO:0000256" key="4">
    <source>
        <dbReference type="ARBA" id="ARBA00011233"/>
    </source>
</evidence>
<protein>
    <recommendedName>
        <fullName evidence="5">2-dehydro-3-deoxy-phosphogluconate aldolase</fullName>
        <ecNumber evidence="5">4.1.2.14</ecNumber>
    </recommendedName>
</protein>
<dbReference type="Pfam" id="PF01081">
    <property type="entry name" value="Aldolase"/>
    <property type="match status" value="1"/>
</dbReference>
<dbReference type="PROSITE" id="PS00160">
    <property type="entry name" value="ALDOLASE_KDPG_KHG_2"/>
    <property type="match status" value="1"/>
</dbReference>
<evidence type="ECO:0000256" key="7">
    <source>
        <dbReference type="ARBA" id="ARBA00023270"/>
    </source>
</evidence>
<keyword evidence="8" id="KW-0119">Carbohydrate metabolism</keyword>
<gene>
    <name evidence="9" type="ORF">I573_00284</name>
</gene>
<comment type="caution">
    <text evidence="9">The sequence shown here is derived from an EMBL/GenBank/DDBJ whole genome shotgun (WGS) entry which is preliminary data.</text>
</comment>
<organism evidence="9 10">
    <name type="scientific">Enterococcus sulfureus ATCC 49903</name>
    <dbReference type="NCBI Taxonomy" id="1140003"/>
    <lineage>
        <taxon>Bacteria</taxon>
        <taxon>Bacillati</taxon>
        <taxon>Bacillota</taxon>
        <taxon>Bacilli</taxon>
        <taxon>Lactobacillales</taxon>
        <taxon>Enterococcaceae</taxon>
        <taxon>Enterococcus</taxon>
    </lineage>
</organism>
<comment type="pathway">
    <text evidence="2">Carbohydrate acid metabolism; 2-dehydro-3-deoxy-D-gluconate degradation; D-glyceraldehyde 3-phosphate and pyruvate from 2-dehydro-3-deoxy-D-gluconate: step 2/2.</text>
</comment>
<reference evidence="9 10" key="1">
    <citation type="submission" date="2013-03" db="EMBL/GenBank/DDBJ databases">
        <title>The Genome Sequence of Enterococcus sulfureus ATCC_49903 (PacBio/Illumina hybrid assembly).</title>
        <authorList>
            <consortium name="The Broad Institute Genomics Platform"/>
            <consortium name="The Broad Institute Genome Sequencing Center for Infectious Disease"/>
            <person name="Earl A."/>
            <person name="Russ C."/>
            <person name="Gilmore M."/>
            <person name="Surin D."/>
            <person name="Walker B."/>
            <person name="Young S."/>
            <person name="Zeng Q."/>
            <person name="Gargeya S."/>
            <person name="Fitzgerald M."/>
            <person name="Haas B."/>
            <person name="Abouelleil A."/>
            <person name="Allen A.W."/>
            <person name="Alvarado L."/>
            <person name="Arachchi H.M."/>
            <person name="Berlin A.M."/>
            <person name="Chapman S.B."/>
            <person name="Gainer-Dewar J."/>
            <person name="Goldberg J."/>
            <person name="Griggs A."/>
            <person name="Gujja S."/>
            <person name="Hansen M."/>
            <person name="Howarth C."/>
            <person name="Imamovic A."/>
            <person name="Ireland A."/>
            <person name="Larimer J."/>
            <person name="McCowan C."/>
            <person name="Murphy C."/>
            <person name="Pearson M."/>
            <person name="Poon T.W."/>
            <person name="Priest M."/>
            <person name="Roberts A."/>
            <person name="Saif S."/>
            <person name="Shea T."/>
            <person name="Sisk P."/>
            <person name="Sykes S."/>
            <person name="Wortman J."/>
            <person name="Nusbaum C."/>
            <person name="Birren B."/>
        </authorList>
    </citation>
    <scope>NUCLEOTIDE SEQUENCE [LARGE SCALE GENOMIC DNA]</scope>
    <source>
        <strain evidence="9 10">ATCC 49903</strain>
    </source>
</reference>
<dbReference type="GO" id="GO:0008675">
    <property type="term" value="F:2-dehydro-3-deoxy-phosphogluconate aldolase activity"/>
    <property type="evidence" value="ECO:0007669"/>
    <property type="project" value="UniProtKB-EC"/>
</dbReference>
<dbReference type="PANTHER" id="PTHR30246">
    <property type="entry name" value="2-KETO-3-DEOXY-6-PHOSPHOGLUCONATE ALDOLASE"/>
    <property type="match status" value="1"/>
</dbReference>
<dbReference type="InterPro" id="IPR031338">
    <property type="entry name" value="KDPG/KHG_AS_2"/>
</dbReference>
<dbReference type="NCBIfam" id="TIGR01182">
    <property type="entry name" value="eda"/>
    <property type="match status" value="1"/>
</dbReference>
<keyword evidence="10" id="KW-1185">Reference proteome</keyword>
<dbReference type="RefSeq" id="WP_016184780.1">
    <property type="nucleotide sequence ID" value="NZ_ASWO01000001.1"/>
</dbReference>
<comment type="catalytic activity">
    <reaction evidence="1">
        <text>2-dehydro-3-deoxy-6-phospho-D-gluconate = D-glyceraldehyde 3-phosphate + pyruvate</text>
        <dbReference type="Rhea" id="RHEA:17089"/>
        <dbReference type="ChEBI" id="CHEBI:15361"/>
        <dbReference type="ChEBI" id="CHEBI:57569"/>
        <dbReference type="ChEBI" id="CHEBI:59776"/>
        <dbReference type="EC" id="4.1.2.14"/>
    </reaction>
</comment>
<keyword evidence="6" id="KW-0456">Lyase</keyword>
<dbReference type="Proteomes" id="UP000015961">
    <property type="component" value="Unassembled WGS sequence"/>
</dbReference>
<dbReference type="PANTHER" id="PTHR30246:SF1">
    <property type="entry name" value="2-DEHYDRO-3-DEOXY-6-PHOSPHOGALACTONATE ALDOLASE-RELATED"/>
    <property type="match status" value="1"/>
</dbReference>
<evidence type="ECO:0000256" key="8">
    <source>
        <dbReference type="ARBA" id="ARBA00023277"/>
    </source>
</evidence>
<proteinExistence type="inferred from homology"/>
<sequence length="212" mass="22766">MLVKSKTVSIAEAIQHHRLLPLYTPHDLTKLDELEDVLIQAGLPIIEITLRSSQAMDAIAYLAKRNRLLVGAGTVRTLAQAQEAVHAGAQFLVSPAVVPEVLDYARGVDIPIYPGVATPSDIQLAVSYGVSTVKFFPAHLYGGLEAIKSLRGPFYDIGFVPTGGIDERNYLDYLATDGVVAVGGSFIVSDHVLSQADHGLHQLSQLVEAAKK</sequence>
<evidence type="ECO:0000256" key="1">
    <source>
        <dbReference type="ARBA" id="ARBA00000654"/>
    </source>
</evidence>
<evidence type="ECO:0000256" key="3">
    <source>
        <dbReference type="ARBA" id="ARBA00006906"/>
    </source>
</evidence>
<dbReference type="STRING" id="1140003.OMY_00289"/>
<dbReference type="eggNOG" id="COG0800">
    <property type="taxonomic scope" value="Bacteria"/>
</dbReference>
<dbReference type="AlphaFoldDB" id="S0LCV9"/>
<comment type="similarity">
    <text evidence="3">Belongs to the KHG/KDPG aldolase family.</text>
</comment>
<evidence type="ECO:0000313" key="9">
    <source>
        <dbReference type="EMBL" id="EOT87228.1"/>
    </source>
</evidence>
<evidence type="ECO:0000256" key="6">
    <source>
        <dbReference type="ARBA" id="ARBA00023239"/>
    </source>
</evidence>
<dbReference type="PATRIC" id="fig|1140003.3.peg.283"/>
<comment type="subunit">
    <text evidence="4">Homotrimer.</text>
</comment>
<dbReference type="Gene3D" id="3.20.20.70">
    <property type="entry name" value="Aldolase class I"/>
    <property type="match status" value="1"/>
</dbReference>
<name>S0LCV9_9ENTE</name>